<dbReference type="GO" id="GO:0050661">
    <property type="term" value="F:NADP binding"/>
    <property type="evidence" value="ECO:0007669"/>
    <property type="project" value="TreeGrafter"/>
</dbReference>
<dbReference type="InterPro" id="IPR046346">
    <property type="entry name" value="Aminoacid_DH-like_N_sf"/>
</dbReference>
<dbReference type="InterPro" id="IPR006151">
    <property type="entry name" value="Shikm_DH/Glu-tRNA_Rdtase"/>
</dbReference>
<feature type="domain" description="Shikimate dehydrogenase substrate binding N-terminal" evidence="6">
    <location>
        <begin position="3"/>
        <end position="75"/>
    </location>
</feature>
<comment type="catalytic activity">
    <reaction evidence="4">
        <text>shikimate + NADP(+) = 3-dehydroshikimate + NADPH + H(+)</text>
        <dbReference type="Rhea" id="RHEA:17737"/>
        <dbReference type="ChEBI" id="CHEBI:15378"/>
        <dbReference type="ChEBI" id="CHEBI:16630"/>
        <dbReference type="ChEBI" id="CHEBI:36208"/>
        <dbReference type="ChEBI" id="CHEBI:57783"/>
        <dbReference type="ChEBI" id="CHEBI:58349"/>
        <dbReference type="EC" id="1.1.1.25"/>
    </reaction>
</comment>
<keyword evidence="8" id="KW-1185">Reference proteome</keyword>
<evidence type="ECO:0000313" key="8">
    <source>
        <dbReference type="Proteomes" id="UP000298173"/>
    </source>
</evidence>
<evidence type="ECO:0000256" key="1">
    <source>
        <dbReference type="ARBA" id="ARBA00004871"/>
    </source>
</evidence>
<evidence type="ECO:0000259" key="6">
    <source>
        <dbReference type="Pfam" id="PF08501"/>
    </source>
</evidence>
<dbReference type="GO" id="GO:0009073">
    <property type="term" value="P:aromatic amino acid family biosynthetic process"/>
    <property type="evidence" value="ECO:0007669"/>
    <property type="project" value="UniProtKB-KW"/>
</dbReference>
<dbReference type="GO" id="GO:0004764">
    <property type="term" value="F:shikimate 3-dehydrogenase (NADP+) activity"/>
    <property type="evidence" value="ECO:0007669"/>
    <property type="project" value="UniProtKB-EC"/>
</dbReference>
<dbReference type="PANTHER" id="PTHR21089:SF1">
    <property type="entry name" value="BIFUNCTIONAL 3-DEHYDROQUINATE DEHYDRATASE_SHIKIMATE DEHYDROGENASE, CHLOROPLASTIC"/>
    <property type="match status" value="1"/>
</dbReference>
<keyword evidence="3" id="KW-0028">Amino-acid biosynthesis</keyword>
<dbReference type="GO" id="GO:0005829">
    <property type="term" value="C:cytosol"/>
    <property type="evidence" value="ECO:0007669"/>
    <property type="project" value="TreeGrafter"/>
</dbReference>
<dbReference type="AlphaFoldDB" id="A0A4V3I8Z5"/>
<dbReference type="EMBL" id="SOEY01000002">
    <property type="protein sequence ID" value="TFB77307.1"/>
    <property type="molecule type" value="Genomic_DNA"/>
</dbReference>
<dbReference type="Proteomes" id="UP000298173">
    <property type="component" value="Unassembled WGS sequence"/>
</dbReference>
<dbReference type="Gene3D" id="3.40.50.720">
    <property type="entry name" value="NAD(P)-binding Rossmann-like Domain"/>
    <property type="match status" value="1"/>
</dbReference>
<evidence type="ECO:0000256" key="4">
    <source>
        <dbReference type="ARBA" id="ARBA00049442"/>
    </source>
</evidence>
<name>A0A4V3I8Z5_9MICO</name>
<dbReference type="InterPro" id="IPR022893">
    <property type="entry name" value="Shikimate_DH_fam"/>
</dbReference>
<dbReference type="Pfam" id="PF01488">
    <property type="entry name" value="Shikimate_DH"/>
    <property type="match status" value="1"/>
</dbReference>
<protein>
    <recommendedName>
        <fullName evidence="2">shikimate dehydrogenase (NADP(+))</fullName>
        <ecNumber evidence="2">1.1.1.25</ecNumber>
    </recommendedName>
</protein>
<dbReference type="OrthoDB" id="4480046at2"/>
<dbReference type="PANTHER" id="PTHR21089">
    <property type="entry name" value="SHIKIMATE DEHYDROGENASE"/>
    <property type="match status" value="1"/>
</dbReference>
<evidence type="ECO:0000313" key="7">
    <source>
        <dbReference type="EMBL" id="TFB77307.1"/>
    </source>
</evidence>
<evidence type="ECO:0000256" key="3">
    <source>
        <dbReference type="ARBA" id="ARBA00023141"/>
    </source>
</evidence>
<dbReference type="InterPro" id="IPR036291">
    <property type="entry name" value="NAD(P)-bd_dom_sf"/>
</dbReference>
<dbReference type="Pfam" id="PF08501">
    <property type="entry name" value="Shikimate_dh_N"/>
    <property type="match status" value="1"/>
</dbReference>
<dbReference type="SUPFAM" id="SSF53223">
    <property type="entry name" value="Aminoacid dehydrogenase-like, N-terminal domain"/>
    <property type="match status" value="1"/>
</dbReference>
<dbReference type="EC" id="1.1.1.25" evidence="2"/>
<dbReference type="SUPFAM" id="SSF51735">
    <property type="entry name" value="NAD(P)-binding Rossmann-fold domains"/>
    <property type="match status" value="1"/>
</dbReference>
<evidence type="ECO:0000256" key="2">
    <source>
        <dbReference type="ARBA" id="ARBA00012962"/>
    </source>
</evidence>
<comment type="pathway">
    <text evidence="1">Metabolic intermediate biosynthesis; chorismate biosynthesis; chorismate from D-erythrose 4-phosphate and phosphoenolpyruvate: step 4/7.</text>
</comment>
<gene>
    <name evidence="7" type="ORF">E3O06_00700</name>
</gene>
<feature type="domain" description="Quinate/shikimate 5-dehydrogenase/glutamyl-tRNA reductase" evidence="5">
    <location>
        <begin position="115"/>
        <end position="182"/>
    </location>
</feature>
<organism evidence="7 8">
    <name type="scientific">Cryobacterium glaciale</name>
    <dbReference type="NCBI Taxonomy" id="1259145"/>
    <lineage>
        <taxon>Bacteria</taxon>
        <taxon>Bacillati</taxon>
        <taxon>Actinomycetota</taxon>
        <taxon>Actinomycetes</taxon>
        <taxon>Micrococcales</taxon>
        <taxon>Microbacteriaceae</taxon>
        <taxon>Cryobacterium</taxon>
    </lineage>
</organism>
<dbReference type="InterPro" id="IPR013708">
    <property type="entry name" value="Shikimate_DH-bd_N"/>
</dbReference>
<keyword evidence="3" id="KW-0057">Aromatic amino acid biosynthesis</keyword>
<dbReference type="Gene3D" id="3.40.50.10860">
    <property type="entry name" value="Leucine Dehydrogenase, chain A, domain 1"/>
    <property type="match status" value="1"/>
</dbReference>
<accession>A0A4V3I8Z5</accession>
<evidence type="ECO:0000259" key="5">
    <source>
        <dbReference type="Pfam" id="PF01488"/>
    </source>
</evidence>
<dbReference type="UniPathway" id="UPA00053">
    <property type="reaction ID" value="UER00087"/>
</dbReference>
<dbReference type="GO" id="GO:0019632">
    <property type="term" value="P:shikimate metabolic process"/>
    <property type="evidence" value="ECO:0007669"/>
    <property type="project" value="TreeGrafter"/>
</dbReference>
<reference evidence="7 8" key="1">
    <citation type="submission" date="2019-03" db="EMBL/GenBank/DDBJ databases">
        <title>Genomics of glacier-inhabiting Cryobacterium strains.</title>
        <authorList>
            <person name="Liu Q."/>
            <person name="Xin Y.-H."/>
        </authorList>
    </citation>
    <scope>NUCLEOTIDE SEQUENCE [LARGE SCALE GENOMIC DNA]</scope>
    <source>
        <strain evidence="7 8">HLT2-23</strain>
    </source>
</reference>
<sequence>MVLLGRGIRHSLSPRMWEGIFAELSLSGSYALRDVDKTALDAAIADLRAGRVTHFHVTMPYKRWAFGVADTYDDSTVGVTQVANSLSLKGDQIMGSNTDVKAARILFSELPAPPQRVLVIGAGATAASLVCAANEVASTVLITNRTDDRSRALADRDWSVRTVPVLWSDRERHAAGADLIINTAPFGLTVDATPLARWPEGALLYDLIYSPELTPLQRLASRAGVRAVDGLAHLQAHAEATLAARTIAAPTIERMTAIVTTAAGRAPTRWGLLNGGQKSLP</sequence>
<dbReference type="GO" id="GO:0009423">
    <property type="term" value="P:chorismate biosynthetic process"/>
    <property type="evidence" value="ECO:0007669"/>
    <property type="project" value="UniProtKB-UniPathway"/>
</dbReference>
<proteinExistence type="predicted"/>
<dbReference type="RefSeq" id="WP_134501119.1">
    <property type="nucleotide sequence ID" value="NZ_SOEY01000002.1"/>
</dbReference>
<comment type="caution">
    <text evidence="7">The sequence shown here is derived from an EMBL/GenBank/DDBJ whole genome shotgun (WGS) entry which is preliminary data.</text>
</comment>